<dbReference type="Pfam" id="PF04614">
    <property type="entry name" value="Pex19"/>
    <property type="match status" value="1"/>
</dbReference>
<dbReference type="OMA" id="RIWHVIS"/>
<name>A0A026VRS0_OOCBI</name>
<dbReference type="InterPro" id="IPR038322">
    <property type="entry name" value="Pex19_C_sf"/>
</dbReference>
<feature type="non-terminal residue" evidence="4">
    <location>
        <position position="1"/>
    </location>
</feature>
<dbReference type="GO" id="GO:0005778">
    <property type="term" value="C:peroxisomal membrane"/>
    <property type="evidence" value="ECO:0007669"/>
    <property type="project" value="TreeGrafter"/>
</dbReference>
<proteinExistence type="inferred from homology"/>
<gene>
    <name evidence="4" type="ORF">X777_00128</name>
</gene>
<evidence type="ECO:0000256" key="3">
    <source>
        <dbReference type="SAM" id="MobiDB-lite"/>
    </source>
</evidence>
<organism evidence="4 5">
    <name type="scientific">Ooceraea biroi</name>
    <name type="common">Clonal raider ant</name>
    <name type="synonym">Cerapachys biroi</name>
    <dbReference type="NCBI Taxonomy" id="2015173"/>
    <lineage>
        <taxon>Eukaryota</taxon>
        <taxon>Metazoa</taxon>
        <taxon>Ecdysozoa</taxon>
        <taxon>Arthropoda</taxon>
        <taxon>Hexapoda</taxon>
        <taxon>Insecta</taxon>
        <taxon>Pterygota</taxon>
        <taxon>Neoptera</taxon>
        <taxon>Endopterygota</taxon>
        <taxon>Hymenoptera</taxon>
        <taxon>Apocrita</taxon>
        <taxon>Aculeata</taxon>
        <taxon>Formicoidea</taxon>
        <taxon>Formicidae</taxon>
        <taxon>Dorylinae</taxon>
        <taxon>Ooceraea</taxon>
    </lineage>
</organism>
<dbReference type="Gene3D" id="1.20.120.900">
    <property type="entry name" value="Pex19, mPTS binding domain"/>
    <property type="match status" value="1"/>
</dbReference>
<feature type="region of interest" description="Disordered" evidence="3">
    <location>
        <begin position="1"/>
        <end position="26"/>
    </location>
</feature>
<dbReference type="PANTHER" id="PTHR12774:SF2">
    <property type="entry name" value="PEROXISOMAL BIOGENESIS FACTOR 19"/>
    <property type="match status" value="1"/>
</dbReference>
<evidence type="ECO:0000256" key="1">
    <source>
        <dbReference type="ARBA" id="ARBA00006326"/>
    </source>
</evidence>
<dbReference type="STRING" id="2015173.A0A026VRS0"/>
<evidence type="ECO:0000313" key="5">
    <source>
        <dbReference type="Proteomes" id="UP000053097"/>
    </source>
</evidence>
<protein>
    <recommendedName>
        <fullName evidence="2">Peroxin-19</fullName>
    </recommendedName>
</protein>
<reference evidence="4 5" key="1">
    <citation type="journal article" date="2014" name="Curr. Biol.">
        <title>The genome of the clonal raider ant Cerapachys biroi.</title>
        <authorList>
            <person name="Oxley P.R."/>
            <person name="Ji L."/>
            <person name="Fetter-Pruneda I."/>
            <person name="McKenzie S.K."/>
            <person name="Li C."/>
            <person name="Hu H."/>
            <person name="Zhang G."/>
            <person name="Kronauer D.J."/>
        </authorList>
    </citation>
    <scope>NUCLEOTIDE SEQUENCE [LARGE SCALE GENOMIC DNA]</scope>
</reference>
<dbReference type="GO" id="GO:0033328">
    <property type="term" value="F:peroxisome membrane targeting sequence binding"/>
    <property type="evidence" value="ECO:0007669"/>
    <property type="project" value="TreeGrafter"/>
</dbReference>
<dbReference type="EMBL" id="KK111150">
    <property type="protein sequence ID" value="EZA46468.1"/>
    <property type="molecule type" value="Genomic_DNA"/>
</dbReference>
<comment type="similarity">
    <text evidence="1">Belongs to the peroxin-19 family.</text>
</comment>
<evidence type="ECO:0000256" key="2">
    <source>
        <dbReference type="ARBA" id="ARBA00029688"/>
    </source>
</evidence>
<dbReference type="AlphaFoldDB" id="A0A026VRS0"/>
<dbReference type="OrthoDB" id="21292at2759"/>
<dbReference type="InterPro" id="IPR006708">
    <property type="entry name" value="Pex19"/>
</dbReference>
<sequence>DSELEAALQKLGQGSASDVTEDTDNASTEFHSTISRVLKDLTTNSENLQNDVNLAAMLEQTSLDGEAGNVLPFMQEMMKQLLSKDILYTPVKELSDKYPAWLEEHKATLSPSDLQRIWHVISYRVRKVCTELEKEKEDDTEDTKKHRFETVLKLMTEMQNYGQAPEDLVGEQNTLFQFDAEGNPFPLPGADSQQECCIM</sequence>
<evidence type="ECO:0000313" key="4">
    <source>
        <dbReference type="EMBL" id="EZA46468.1"/>
    </source>
</evidence>
<dbReference type="GO" id="GO:0045046">
    <property type="term" value="P:protein import into peroxisome membrane"/>
    <property type="evidence" value="ECO:0007669"/>
    <property type="project" value="TreeGrafter"/>
</dbReference>
<accession>A0A026VRS0</accession>
<keyword evidence="5" id="KW-1185">Reference proteome</keyword>
<dbReference type="Proteomes" id="UP000053097">
    <property type="component" value="Unassembled WGS sequence"/>
</dbReference>
<dbReference type="PANTHER" id="PTHR12774">
    <property type="entry name" value="PEROXISOMAL BIOGENESIS FACTOR 19"/>
    <property type="match status" value="1"/>
</dbReference>